<keyword evidence="10 13" id="KW-0234">DNA repair</keyword>
<dbReference type="SMART" id="SM00482">
    <property type="entry name" value="POLAc"/>
    <property type="match status" value="1"/>
</dbReference>
<dbReference type="InterPro" id="IPR020045">
    <property type="entry name" value="DNA_polI_H3TH"/>
</dbReference>
<evidence type="ECO:0000256" key="12">
    <source>
        <dbReference type="NCBIfam" id="TIGR00593"/>
    </source>
</evidence>
<evidence type="ECO:0000256" key="13">
    <source>
        <dbReference type="RuleBase" id="RU004460"/>
    </source>
</evidence>
<proteinExistence type="inferred from homology"/>
<gene>
    <name evidence="13" type="primary">polA</name>
    <name evidence="16" type="ordered locus">Ethha_2633</name>
</gene>
<keyword evidence="13" id="KW-0540">Nuclease</keyword>
<dbReference type="InterPro" id="IPR019760">
    <property type="entry name" value="DNA-dir_DNA_pol_A_CS"/>
</dbReference>
<evidence type="ECO:0000256" key="3">
    <source>
        <dbReference type="ARBA" id="ARBA00020311"/>
    </source>
</evidence>
<dbReference type="FunFam" id="1.10.150.20:FF:000003">
    <property type="entry name" value="DNA polymerase I"/>
    <property type="match status" value="1"/>
</dbReference>
<dbReference type="InterPro" id="IPR012337">
    <property type="entry name" value="RNaseH-like_sf"/>
</dbReference>
<dbReference type="CDD" id="cd09859">
    <property type="entry name" value="PIN_53EXO"/>
    <property type="match status" value="1"/>
</dbReference>
<dbReference type="FunFam" id="1.10.150.20:FF:000002">
    <property type="entry name" value="DNA polymerase I"/>
    <property type="match status" value="1"/>
</dbReference>
<evidence type="ECO:0000313" key="16">
    <source>
        <dbReference type="EMBL" id="ADU28126.1"/>
    </source>
</evidence>
<sequence>MKLLVLDGNSIINRAFYGIRLLSTKDGQYTNAIVGFLNILNKARDETAPDAVAVAFDLPAPTFRHLSYDGYKAGRKKMPDELASQLPVLKDLLRYMGLPILEAEGFEADDILGTEAYACAKRGDACVLLTGDRDSFQLVGPSATVRLASTKAGQPVTTLYDEAAIRETYGVEPRQMIDVKALMGDTSDNIPGVAGVGEKTALSLIRTYGTLDEVYAHLEDESIRPALRAKLRAGKESAYMSRKLAKISTDAPVETDPGALAGAKGDSHALALLMARLELFKLMEKMGVTGGAPAEADAPGPQKATPCTAAVDGSTLLAALRAEAPVDFACRYTDDGLIDGIAFTREYGVTLARAGETAGFDAFLAAFFADGSITKRTHDSKPVYAAALRQGFTVSDAEPDDTMLLGYLLNPLASSYAPARLCEEYTVFPPATENVPDGFSGCVDTALAVRALAPVLLRKLTENGQEKLYREVELPLARVLAQMEHAGFLVDAAGIAAYGETLGKKLAAIEQEIVDAVGYPFNLNSPKQLGEALFVKLGLPHGKKTKTGWSTSADVLDKLRGAHPAIDALLGYRKLSKLKSTYTDGLLKVIAPDGRIHSSFNQVETRTGRISSTEPNLQNIPVRSAEGRELRRFFVARPGWVLVDADYSQIELRILAHIADDAAMIAAFNNHEDIHTITASQVFGMPPEYVTPIMRSRAKAVNFGIVYGIGAFSLSQDIGVSVKEADSYIKGYLQKFSGVRDYMERVIREAHEKGYVETLFGRRRVLPELLSSNHNMRAFGERVARNTPIQGTAADIIKIAMVRVRDRLEREQMQSALILQVHDELIVEAPEDEAARAGQILEEEMEGAASLRVRLEADVHTGHTWYDAKG</sequence>
<dbReference type="GO" id="GO:0008409">
    <property type="term" value="F:5'-3' exonuclease activity"/>
    <property type="evidence" value="ECO:0007669"/>
    <property type="project" value="UniProtKB-UniRule"/>
</dbReference>
<dbReference type="EC" id="2.7.7.7" evidence="2 12"/>
<feature type="domain" description="DNA-directed DNA polymerase family A palm" evidence="15">
    <location>
        <begin position="627"/>
        <end position="833"/>
    </location>
</feature>
<dbReference type="InterPro" id="IPR002298">
    <property type="entry name" value="DNA_polymerase_A"/>
</dbReference>
<dbReference type="NCBIfam" id="NF004397">
    <property type="entry name" value="PRK05755.1"/>
    <property type="match status" value="1"/>
</dbReference>
<dbReference type="KEGG" id="eha:Ethha_2633"/>
<dbReference type="InterPro" id="IPR001098">
    <property type="entry name" value="DNA-dir_DNA_pol_A_palm_dom"/>
</dbReference>
<keyword evidence="5 13" id="KW-0548">Nucleotidyltransferase</keyword>
<feature type="domain" description="5'-3' exonuclease" evidence="14">
    <location>
        <begin position="1"/>
        <end position="263"/>
    </location>
</feature>
<dbReference type="InterPro" id="IPR008918">
    <property type="entry name" value="HhH2"/>
</dbReference>
<dbReference type="SUPFAM" id="SSF47807">
    <property type="entry name" value="5' to 3' exonuclease, C-terminal subdomain"/>
    <property type="match status" value="1"/>
</dbReference>
<dbReference type="Gene3D" id="1.20.1060.10">
    <property type="entry name" value="Taq DNA Polymerase, Chain T, domain 4"/>
    <property type="match status" value="1"/>
</dbReference>
<keyword evidence="13" id="KW-0378">Hydrolase</keyword>
<comment type="function">
    <text evidence="13">In addition to polymerase activity, this DNA polymerase exhibits 5'-3' exonuclease activity.</text>
</comment>
<dbReference type="PANTHER" id="PTHR10133:SF27">
    <property type="entry name" value="DNA POLYMERASE NU"/>
    <property type="match status" value="1"/>
</dbReference>
<evidence type="ECO:0000256" key="9">
    <source>
        <dbReference type="ARBA" id="ARBA00023125"/>
    </source>
</evidence>
<evidence type="ECO:0000256" key="6">
    <source>
        <dbReference type="ARBA" id="ARBA00022705"/>
    </source>
</evidence>
<evidence type="ECO:0000256" key="2">
    <source>
        <dbReference type="ARBA" id="ARBA00012417"/>
    </source>
</evidence>
<dbReference type="GO" id="GO:0003677">
    <property type="term" value="F:DNA binding"/>
    <property type="evidence" value="ECO:0007669"/>
    <property type="project" value="UniProtKB-UniRule"/>
</dbReference>
<dbReference type="Gene3D" id="3.30.420.10">
    <property type="entry name" value="Ribonuclease H-like superfamily/Ribonuclease H"/>
    <property type="match status" value="1"/>
</dbReference>
<evidence type="ECO:0000259" key="15">
    <source>
        <dbReference type="SMART" id="SM00482"/>
    </source>
</evidence>
<evidence type="ECO:0000256" key="5">
    <source>
        <dbReference type="ARBA" id="ARBA00022695"/>
    </source>
</evidence>
<dbReference type="Pfam" id="PF00476">
    <property type="entry name" value="DNA_pol_A"/>
    <property type="match status" value="1"/>
</dbReference>
<dbReference type="Gene3D" id="3.30.70.370">
    <property type="match status" value="1"/>
</dbReference>
<dbReference type="PANTHER" id="PTHR10133">
    <property type="entry name" value="DNA POLYMERASE I"/>
    <property type="match status" value="1"/>
</dbReference>
<keyword evidence="7 13" id="KW-0227">DNA damage</keyword>
<comment type="subunit">
    <text evidence="13">Single-chain monomer with multiple functions.</text>
</comment>
<keyword evidence="9 13" id="KW-0238">DNA-binding</keyword>
<dbReference type="SMART" id="SM00279">
    <property type="entry name" value="HhH2"/>
    <property type="match status" value="1"/>
</dbReference>
<evidence type="ECO:0000256" key="11">
    <source>
        <dbReference type="ARBA" id="ARBA00049244"/>
    </source>
</evidence>
<dbReference type="RefSeq" id="WP_013486469.1">
    <property type="nucleotide sequence ID" value="NC_014828.1"/>
</dbReference>
<dbReference type="CDD" id="cd08637">
    <property type="entry name" value="DNA_pol_A_pol_I_C"/>
    <property type="match status" value="1"/>
</dbReference>
<dbReference type="Proteomes" id="UP000001551">
    <property type="component" value="Chromosome"/>
</dbReference>
<dbReference type="GO" id="GO:0003887">
    <property type="term" value="F:DNA-directed DNA polymerase activity"/>
    <property type="evidence" value="ECO:0007669"/>
    <property type="project" value="UniProtKB-UniRule"/>
</dbReference>
<dbReference type="AlphaFoldDB" id="E6U756"/>
<comment type="similarity">
    <text evidence="1 13">Belongs to the DNA polymerase type-A family.</text>
</comment>
<dbReference type="FunFam" id="1.20.1060.10:FF:000001">
    <property type="entry name" value="DNA polymerase I"/>
    <property type="match status" value="1"/>
</dbReference>
<dbReference type="SUPFAM" id="SSF88723">
    <property type="entry name" value="PIN domain-like"/>
    <property type="match status" value="1"/>
</dbReference>
<dbReference type="CDD" id="cd09898">
    <property type="entry name" value="H3TH_53EXO"/>
    <property type="match status" value="1"/>
</dbReference>
<organism evidence="16 17">
    <name type="scientific">Ethanoligenens harbinense (strain DSM 18485 / JCM 12961 / CGMCC 1.5033 / YUAN-3)</name>
    <dbReference type="NCBI Taxonomy" id="663278"/>
    <lineage>
        <taxon>Bacteria</taxon>
        <taxon>Bacillati</taxon>
        <taxon>Bacillota</taxon>
        <taxon>Clostridia</taxon>
        <taxon>Eubacteriales</taxon>
        <taxon>Oscillospiraceae</taxon>
        <taxon>Ethanoligenens</taxon>
    </lineage>
</organism>
<dbReference type="Gene3D" id="1.10.150.20">
    <property type="entry name" value="5' to 3' exonuclease, C-terminal subdomain"/>
    <property type="match status" value="2"/>
</dbReference>
<dbReference type="PRINTS" id="PR00868">
    <property type="entry name" value="DNAPOLI"/>
</dbReference>
<evidence type="ECO:0000259" key="14">
    <source>
        <dbReference type="SMART" id="SM00475"/>
    </source>
</evidence>
<dbReference type="eggNOG" id="COG0258">
    <property type="taxonomic scope" value="Bacteria"/>
</dbReference>
<comment type="catalytic activity">
    <reaction evidence="11 13">
        <text>DNA(n) + a 2'-deoxyribonucleoside 5'-triphosphate = DNA(n+1) + diphosphate</text>
        <dbReference type="Rhea" id="RHEA:22508"/>
        <dbReference type="Rhea" id="RHEA-COMP:17339"/>
        <dbReference type="Rhea" id="RHEA-COMP:17340"/>
        <dbReference type="ChEBI" id="CHEBI:33019"/>
        <dbReference type="ChEBI" id="CHEBI:61560"/>
        <dbReference type="ChEBI" id="CHEBI:173112"/>
        <dbReference type="EC" id="2.7.7.7"/>
    </reaction>
</comment>
<evidence type="ECO:0000256" key="10">
    <source>
        <dbReference type="ARBA" id="ARBA00023204"/>
    </source>
</evidence>
<dbReference type="SUPFAM" id="SSF56672">
    <property type="entry name" value="DNA/RNA polymerases"/>
    <property type="match status" value="1"/>
</dbReference>
<dbReference type="InterPro" id="IPR036397">
    <property type="entry name" value="RNaseH_sf"/>
</dbReference>
<keyword evidence="6 13" id="KW-0235">DNA replication</keyword>
<dbReference type="CDD" id="cd06140">
    <property type="entry name" value="DNA_polA_I_Bacillus_like_exo"/>
    <property type="match status" value="1"/>
</dbReference>
<dbReference type="InterPro" id="IPR020046">
    <property type="entry name" value="5-3_exonucl_a-hlix_arch_N"/>
</dbReference>
<keyword evidence="17" id="KW-1185">Reference proteome</keyword>
<accession>E6U756</accession>
<evidence type="ECO:0000256" key="8">
    <source>
        <dbReference type="ARBA" id="ARBA00022932"/>
    </source>
</evidence>
<name>E6U756_ETHHY</name>
<keyword evidence="8 13" id="KW-0239">DNA-directed DNA polymerase</keyword>
<dbReference type="Pfam" id="PF01367">
    <property type="entry name" value="5_3_exonuc"/>
    <property type="match status" value="1"/>
</dbReference>
<keyword evidence="4 13" id="KW-0808">Transferase</keyword>
<dbReference type="InterPro" id="IPR043502">
    <property type="entry name" value="DNA/RNA_pol_sf"/>
</dbReference>
<dbReference type="HOGENOM" id="CLU_004675_0_0_9"/>
<dbReference type="Gene3D" id="3.40.50.1010">
    <property type="entry name" value="5'-nuclease"/>
    <property type="match status" value="1"/>
</dbReference>
<dbReference type="STRING" id="663278.Ethha_2633"/>
<dbReference type="SUPFAM" id="SSF53098">
    <property type="entry name" value="Ribonuclease H-like"/>
    <property type="match status" value="1"/>
</dbReference>
<dbReference type="EMBL" id="CP002400">
    <property type="protein sequence ID" value="ADU28126.1"/>
    <property type="molecule type" value="Genomic_DNA"/>
</dbReference>
<dbReference type="InterPro" id="IPR002421">
    <property type="entry name" value="5-3_exonuclease"/>
</dbReference>
<reference evidence="16 17" key="1">
    <citation type="submission" date="2010-12" db="EMBL/GenBank/DDBJ databases">
        <title>Complete sequence of Ethanoligenens harbinense YUAN-3.</title>
        <authorList>
            <person name="Lucas S."/>
            <person name="Copeland A."/>
            <person name="Lapidus A."/>
            <person name="Cheng J.-F."/>
            <person name="Bruce D."/>
            <person name="Goodwin L."/>
            <person name="Pitluck S."/>
            <person name="Chertkov O."/>
            <person name="Misra M."/>
            <person name="Detter J.C."/>
            <person name="Han C."/>
            <person name="Tapia R."/>
            <person name="Land M."/>
            <person name="Hauser L."/>
            <person name="Jeffries C."/>
            <person name="Kyrpides N."/>
            <person name="Ivanova N."/>
            <person name="Mikhailova N."/>
            <person name="Wang A."/>
            <person name="Mouttaki H."/>
            <person name="He Z."/>
            <person name="Zhou J."/>
            <person name="Hemme C.L."/>
            <person name="Woyke T."/>
        </authorList>
    </citation>
    <scope>NUCLEOTIDE SEQUENCE [LARGE SCALE GENOMIC DNA]</scope>
    <source>
        <strain evidence="17">DSM 18485 / JCM 12961 / CGMCC 1.5033 / YUAN-3</strain>
    </source>
</reference>
<evidence type="ECO:0000256" key="7">
    <source>
        <dbReference type="ARBA" id="ARBA00022763"/>
    </source>
</evidence>
<dbReference type="InterPro" id="IPR029060">
    <property type="entry name" value="PIN-like_dom_sf"/>
</dbReference>
<evidence type="ECO:0000256" key="4">
    <source>
        <dbReference type="ARBA" id="ARBA00022679"/>
    </source>
</evidence>
<protein>
    <recommendedName>
        <fullName evidence="3 12">DNA polymerase I</fullName>
        <ecNumber evidence="2 12">2.7.7.7</ecNumber>
    </recommendedName>
</protein>
<dbReference type="eggNOG" id="COG0749">
    <property type="taxonomic scope" value="Bacteria"/>
</dbReference>
<keyword evidence="13" id="KW-0269">Exonuclease</keyword>
<dbReference type="PROSITE" id="PS00447">
    <property type="entry name" value="DNA_POLYMERASE_A"/>
    <property type="match status" value="1"/>
</dbReference>
<dbReference type="GO" id="GO:0006261">
    <property type="term" value="P:DNA-templated DNA replication"/>
    <property type="evidence" value="ECO:0007669"/>
    <property type="project" value="UniProtKB-UniRule"/>
</dbReference>
<dbReference type="NCBIfam" id="TIGR00593">
    <property type="entry name" value="pola"/>
    <property type="match status" value="1"/>
</dbReference>
<dbReference type="GO" id="GO:0006302">
    <property type="term" value="P:double-strand break repair"/>
    <property type="evidence" value="ECO:0007669"/>
    <property type="project" value="TreeGrafter"/>
</dbReference>
<dbReference type="SMART" id="SM00475">
    <property type="entry name" value="53EXOc"/>
    <property type="match status" value="1"/>
</dbReference>
<evidence type="ECO:0000313" key="17">
    <source>
        <dbReference type="Proteomes" id="UP000001551"/>
    </source>
</evidence>
<dbReference type="InterPro" id="IPR018320">
    <property type="entry name" value="DNA_polymerase_1"/>
</dbReference>
<evidence type="ECO:0000256" key="1">
    <source>
        <dbReference type="ARBA" id="ARBA00007705"/>
    </source>
</evidence>
<dbReference type="InterPro" id="IPR036279">
    <property type="entry name" value="5-3_exonuclease_C_sf"/>
</dbReference>
<dbReference type="Pfam" id="PF02739">
    <property type="entry name" value="5_3_exonuc_N"/>
    <property type="match status" value="1"/>
</dbReference>